<reference evidence="3" key="1">
    <citation type="journal article" date="2019" name="Int. J. Syst. Evol. Microbiol.">
        <title>The Global Catalogue of Microorganisms (GCM) 10K type strain sequencing project: providing services to taxonomists for standard genome sequencing and annotation.</title>
        <authorList>
            <consortium name="The Broad Institute Genomics Platform"/>
            <consortium name="The Broad Institute Genome Sequencing Center for Infectious Disease"/>
            <person name="Wu L."/>
            <person name="Ma J."/>
        </authorList>
    </citation>
    <scope>NUCLEOTIDE SEQUENCE [LARGE SCALE GENOMIC DNA]</scope>
    <source>
        <strain evidence="3">CGMCC 4.7192</strain>
    </source>
</reference>
<keyword evidence="3" id="KW-1185">Reference proteome</keyword>
<feature type="region of interest" description="Disordered" evidence="1">
    <location>
        <begin position="244"/>
        <end position="266"/>
    </location>
</feature>
<evidence type="ECO:0000256" key="1">
    <source>
        <dbReference type="SAM" id="MobiDB-lite"/>
    </source>
</evidence>
<sequence>MFGNDIPGQPGLLDDYYKSNPLAKMFTPGAASPVDKIKQQQMTNTLLTIGGALSAAGAKSYDPGNSGKAMAGLGQNLQGVQNSAFDQVQGLQSQQDREEAFGWQKAKYDEDMAHKRKVFGWDMDKYTKDAALKEEERKRAVLESDRNYGLAADKFGYQQGQDAAKTDLEYAKLEAEANGLNQTFAGNSLPAQMQNILLHGDPSSPQYAAAYNDVGSPKTHFDPQTGSMYSVTPNMSAYKKPTFNQASQQTQQVSTNPQQQYGGSGGVDVAQAAAPENIKITGESAGKVGLALDAVGILDDDFIKKVENGAVTGLWDQGFGVMLGRDEAGSMAREIRSGSEAIVRMLTGAGKSESEATQEVMQYLPGVTDDAETAANKLRQMRRRLETILTVATKGISQDQVNFGPRADAGAPQVTTDTGDGSVDLKKMSTSELIQLIP</sequence>
<dbReference type="RefSeq" id="WP_380253637.1">
    <property type="nucleotide sequence ID" value="NZ_JBHUII010000011.1"/>
</dbReference>
<gene>
    <name evidence="2" type="ORF">ACFSKO_16455</name>
</gene>
<protein>
    <recommendedName>
        <fullName evidence="4">Peptidase S74 domain-containing protein</fullName>
    </recommendedName>
</protein>
<dbReference type="EMBL" id="JBHUII010000011">
    <property type="protein sequence ID" value="MFD2207221.1"/>
    <property type="molecule type" value="Genomic_DNA"/>
</dbReference>
<evidence type="ECO:0000313" key="3">
    <source>
        <dbReference type="Proteomes" id="UP001597294"/>
    </source>
</evidence>
<comment type="caution">
    <text evidence="2">The sequence shown here is derived from an EMBL/GenBank/DDBJ whole genome shotgun (WGS) entry which is preliminary data.</text>
</comment>
<organism evidence="2 3">
    <name type="scientific">Kiloniella antarctica</name>
    <dbReference type="NCBI Taxonomy" id="1550907"/>
    <lineage>
        <taxon>Bacteria</taxon>
        <taxon>Pseudomonadati</taxon>
        <taxon>Pseudomonadota</taxon>
        <taxon>Alphaproteobacteria</taxon>
        <taxon>Rhodospirillales</taxon>
        <taxon>Kiloniellaceae</taxon>
        <taxon>Kiloniella</taxon>
    </lineage>
</organism>
<evidence type="ECO:0008006" key="4">
    <source>
        <dbReference type="Google" id="ProtNLM"/>
    </source>
</evidence>
<feature type="compositionally biased region" description="Low complexity" evidence="1">
    <location>
        <begin position="247"/>
        <end position="260"/>
    </location>
</feature>
<name>A0ABW5BNZ4_9PROT</name>
<proteinExistence type="predicted"/>
<accession>A0ABW5BNZ4</accession>
<evidence type="ECO:0000313" key="2">
    <source>
        <dbReference type="EMBL" id="MFD2207221.1"/>
    </source>
</evidence>
<dbReference type="Proteomes" id="UP001597294">
    <property type="component" value="Unassembled WGS sequence"/>
</dbReference>